<dbReference type="AlphaFoldDB" id="A0AAD6PPR3"/>
<dbReference type="Proteomes" id="UP001164929">
    <property type="component" value="Chromosome 19"/>
</dbReference>
<protein>
    <submittedName>
        <fullName evidence="1">Uncharacterized protein</fullName>
    </submittedName>
</protein>
<gene>
    <name evidence="1" type="ORF">NC653_040503</name>
</gene>
<evidence type="ECO:0000313" key="1">
    <source>
        <dbReference type="EMBL" id="KAJ6951146.1"/>
    </source>
</evidence>
<keyword evidence="2" id="KW-1185">Reference proteome</keyword>
<sequence length="126" mass="14161">MVASAFGKDQSGGSATCLTVEDLKYLYMDKHYSAEALNDQSMAFFSLGGSTASTIVKKADLYFKILTIINPKISKRRKVSQLIWQSFLKSLSPEITYFQSLKGSEVLELMRYTLQFIPSTQVEVLK</sequence>
<accession>A0AAD6PPR3</accession>
<proteinExistence type="predicted"/>
<evidence type="ECO:0000313" key="2">
    <source>
        <dbReference type="Proteomes" id="UP001164929"/>
    </source>
</evidence>
<reference evidence="1" key="1">
    <citation type="journal article" date="2023" name="Mol. Ecol. Resour.">
        <title>Chromosome-level genome assembly of a triploid poplar Populus alba 'Berolinensis'.</title>
        <authorList>
            <person name="Chen S."/>
            <person name="Yu Y."/>
            <person name="Wang X."/>
            <person name="Wang S."/>
            <person name="Zhang T."/>
            <person name="Zhou Y."/>
            <person name="He R."/>
            <person name="Meng N."/>
            <person name="Wang Y."/>
            <person name="Liu W."/>
            <person name="Liu Z."/>
            <person name="Liu J."/>
            <person name="Guo Q."/>
            <person name="Huang H."/>
            <person name="Sederoff R.R."/>
            <person name="Wang G."/>
            <person name="Qu G."/>
            <person name="Chen S."/>
        </authorList>
    </citation>
    <scope>NUCLEOTIDE SEQUENCE</scope>
    <source>
        <strain evidence="1">SC-2020</strain>
    </source>
</reference>
<comment type="caution">
    <text evidence="1">The sequence shown here is derived from an EMBL/GenBank/DDBJ whole genome shotgun (WGS) entry which is preliminary data.</text>
</comment>
<organism evidence="1 2">
    <name type="scientific">Populus alba x Populus x berolinensis</name>
    <dbReference type="NCBI Taxonomy" id="444605"/>
    <lineage>
        <taxon>Eukaryota</taxon>
        <taxon>Viridiplantae</taxon>
        <taxon>Streptophyta</taxon>
        <taxon>Embryophyta</taxon>
        <taxon>Tracheophyta</taxon>
        <taxon>Spermatophyta</taxon>
        <taxon>Magnoliopsida</taxon>
        <taxon>eudicotyledons</taxon>
        <taxon>Gunneridae</taxon>
        <taxon>Pentapetalae</taxon>
        <taxon>rosids</taxon>
        <taxon>fabids</taxon>
        <taxon>Malpighiales</taxon>
        <taxon>Salicaceae</taxon>
        <taxon>Saliceae</taxon>
        <taxon>Populus</taxon>
    </lineage>
</organism>
<name>A0AAD6PPR3_9ROSI</name>
<dbReference type="EMBL" id="JAQIZT010000019">
    <property type="protein sequence ID" value="KAJ6951146.1"/>
    <property type="molecule type" value="Genomic_DNA"/>
</dbReference>